<evidence type="ECO:0000256" key="7">
    <source>
        <dbReference type="ARBA" id="ARBA00022741"/>
    </source>
</evidence>
<evidence type="ECO:0000256" key="1">
    <source>
        <dbReference type="ARBA" id="ARBA00004496"/>
    </source>
</evidence>
<comment type="pathway">
    <text evidence="2">Aminoacyl-tRNA biosynthesis; selenocysteinyl-tRNA(Sec) biosynthesis; L-seryl-tRNA(Sec) from L-serine and tRNA(Sec): step 1/1.</text>
</comment>
<dbReference type="EMBL" id="HG674179">
    <property type="protein sequence ID" value="CDJ39145.1"/>
    <property type="molecule type" value="Genomic_DNA"/>
</dbReference>
<dbReference type="InterPro" id="IPR002317">
    <property type="entry name" value="Ser-tRNA-ligase_type_1"/>
</dbReference>
<dbReference type="GeneID" id="25256759"/>
<dbReference type="PRINTS" id="PR00981">
    <property type="entry name" value="TRNASYNTHSER"/>
</dbReference>
<evidence type="ECO:0000256" key="13">
    <source>
        <dbReference type="ARBA" id="ARBA00047929"/>
    </source>
</evidence>
<dbReference type="PANTHER" id="PTHR43697">
    <property type="entry name" value="SERYL-TRNA SYNTHETASE"/>
    <property type="match status" value="1"/>
</dbReference>
<evidence type="ECO:0000256" key="14">
    <source>
        <dbReference type="ARBA" id="ARBA00048823"/>
    </source>
</evidence>
<comment type="similarity">
    <text evidence="3">Belongs to the class-II aminoacyl-tRNA synthetase family. Type-1 seryl-tRNA synthetase subfamily.</text>
</comment>
<accession>U6KUG3</accession>
<name>U6KUG3_EIMTE</name>
<dbReference type="SUPFAM" id="SSF55681">
    <property type="entry name" value="Class II aaRS and biotin synthetases"/>
    <property type="match status" value="1"/>
</dbReference>
<comment type="catalytic activity">
    <reaction evidence="13">
        <text>tRNA(Sec) + L-serine + ATP = L-seryl-tRNA(Sec) + AMP + diphosphate + H(+)</text>
        <dbReference type="Rhea" id="RHEA:42580"/>
        <dbReference type="Rhea" id="RHEA-COMP:9742"/>
        <dbReference type="Rhea" id="RHEA-COMP:10128"/>
        <dbReference type="ChEBI" id="CHEBI:15378"/>
        <dbReference type="ChEBI" id="CHEBI:30616"/>
        <dbReference type="ChEBI" id="CHEBI:33019"/>
        <dbReference type="ChEBI" id="CHEBI:33384"/>
        <dbReference type="ChEBI" id="CHEBI:78442"/>
        <dbReference type="ChEBI" id="CHEBI:78533"/>
        <dbReference type="ChEBI" id="CHEBI:456215"/>
        <dbReference type="EC" id="6.1.1.11"/>
    </reaction>
</comment>
<evidence type="ECO:0000256" key="3">
    <source>
        <dbReference type="ARBA" id="ARBA00010728"/>
    </source>
</evidence>
<evidence type="ECO:0000313" key="17">
    <source>
        <dbReference type="Proteomes" id="UP000030747"/>
    </source>
</evidence>
<keyword evidence="6 16" id="KW-0436">Ligase</keyword>
<feature type="non-terminal residue" evidence="16">
    <location>
        <position position="1"/>
    </location>
</feature>
<dbReference type="VEuPathDB" id="ToxoDB:ETH_00038590"/>
<keyword evidence="10 16" id="KW-0030">Aminoacyl-tRNA synthetase</keyword>
<dbReference type="OrthoDB" id="10264585at2759"/>
<keyword evidence="5" id="KW-0963">Cytoplasm</keyword>
<dbReference type="InterPro" id="IPR045864">
    <property type="entry name" value="aa-tRNA-synth_II/BPL/LPL"/>
</dbReference>
<organism evidence="16 17">
    <name type="scientific">Eimeria tenella</name>
    <name type="common">Coccidian parasite</name>
    <dbReference type="NCBI Taxonomy" id="5802"/>
    <lineage>
        <taxon>Eukaryota</taxon>
        <taxon>Sar</taxon>
        <taxon>Alveolata</taxon>
        <taxon>Apicomplexa</taxon>
        <taxon>Conoidasida</taxon>
        <taxon>Coccidia</taxon>
        <taxon>Eucoccidiorida</taxon>
        <taxon>Eimeriorina</taxon>
        <taxon>Eimeriidae</taxon>
        <taxon>Eimeria</taxon>
    </lineage>
</organism>
<evidence type="ECO:0000256" key="12">
    <source>
        <dbReference type="ARBA" id="ARBA00033352"/>
    </source>
</evidence>
<evidence type="ECO:0000256" key="2">
    <source>
        <dbReference type="ARBA" id="ARBA00005045"/>
    </source>
</evidence>
<keyword evidence="8" id="KW-0067">ATP-binding</keyword>
<dbReference type="Pfam" id="PF00587">
    <property type="entry name" value="tRNA-synt_2b"/>
    <property type="match status" value="1"/>
</dbReference>
<dbReference type="EC" id="6.1.1.11" evidence="4"/>
<evidence type="ECO:0000256" key="8">
    <source>
        <dbReference type="ARBA" id="ARBA00022840"/>
    </source>
</evidence>
<proteinExistence type="inferred from homology"/>
<keyword evidence="9" id="KW-0648">Protein biosynthesis</keyword>
<dbReference type="GO" id="GO:0005737">
    <property type="term" value="C:cytoplasm"/>
    <property type="evidence" value="ECO:0007669"/>
    <property type="project" value="UniProtKB-SubCell"/>
</dbReference>
<evidence type="ECO:0000313" key="16">
    <source>
        <dbReference type="EMBL" id="CDJ39145.1"/>
    </source>
</evidence>
<gene>
    <name evidence="16" type="ORF">ETH_00038590</name>
</gene>
<dbReference type="GO" id="GO:0004828">
    <property type="term" value="F:serine-tRNA ligase activity"/>
    <property type="evidence" value="ECO:0007669"/>
    <property type="project" value="UniProtKB-EC"/>
</dbReference>
<comment type="catalytic activity">
    <reaction evidence="14">
        <text>tRNA(Ser) + L-serine + ATP = L-seryl-tRNA(Ser) + AMP + diphosphate + H(+)</text>
        <dbReference type="Rhea" id="RHEA:12292"/>
        <dbReference type="Rhea" id="RHEA-COMP:9669"/>
        <dbReference type="Rhea" id="RHEA-COMP:9703"/>
        <dbReference type="ChEBI" id="CHEBI:15378"/>
        <dbReference type="ChEBI" id="CHEBI:30616"/>
        <dbReference type="ChEBI" id="CHEBI:33019"/>
        <dbReference type="ChEBI" id="CHEBI:33384"/>
        <dbReference type="ChEBI" id="CHEBI:78442"/>
        <dbReference type="ChEBI" id="CHEBI:78533"/>
        <dbReference type="ChEBI" id="CHEBI:456215"/>
        <dbReference type="EC" id="6.1.1.11"/>
    </reaction>
</comment>
<dbReference type="GO" id="GO:0005524">
    <property type="term" value="F:ATP binding"/>
    <property type="evidence" value="ECO:0007669"/>
    <property type="project" value="UniProtKB-KW"/>
</dbReference>
<keyword evidence="17" id="KW-1185">Reference proteome</keyword>
<reference evidence="16" key="1">
    <citation type="submission" date="2013-10" db="EMBL/GenBank/DDBJ databases">
        <title>Genomic analysis of the causative agents of coccidiosis in chickens.</title>
        <authorList>
            <person name="Reid A.J."/>
            <person name="Blake D."/>
            <person name="Billington K."/>
            <person name="Browne H."/>
            <person name="Dunn M."/>
            <person name="Hung S."/>
            <person name="Kawahara F."/>
            <person name="Miranda-Saavedra D."/>
            <person name="Mourier T."/>
            <person name="Nagra H."/>
            <person name="Otto T.D."/>
            <person name="Rawlings N."/>
            <person name="Sanchez A."/>
            <person name="Sanders M."/>
            <person name="Subramaniam C."/>
            <person name="Tay Y."/>
            <person name="Dear P."/>
            <person name="Doerig C."/>
            <person name="Gruber A."/>
            <person name="Parkinson J."/>
            <person name="Shirley M."/>
            <person name="Wan K.L."/>
            <person name="Berriman M."/>
            <person name="Tomley F."/>
            <person name="Pain A."/>
        </authorList>
    </citation>
    <scope>NUCLEOTIDE SEQUENCE [LARGE SCALE GENOMIC DNA]</scope>
    <source>
        <strain evidence="16">Houghton</strain>
    </source>
</reference>
<protein>
    <recommendedName>
        <fullName evidence="4">serine--tRNA ligase</fullName>
        <ecNumber evidence="4">6.1.1.11</ecNumber>
    </recommendedName>
    <alternativeName>
        <fullName evidence="11">Seryl-tRNA synthetase</fullName>
    </alternativeName>
    <alternativeName>
        <fullName evidence="12">Seryl-tRNA(Ser/Sec) synthetase</fullName>
    </alternativeName>
</protein>
<dbReference type="Proteomes" id="UP000030747">
    <property type="component" value="Unassembled WGS sequence"/>
</dbReference>
<comment type="subcellular location">
    <subcellularLocation>
        <location evidence="1">Cytoplasm</location>
    </subcellularLocation>
</comment>
<dbReference type="VEuPathDB" id="ToxoDB:ETH2_0102400"/>
<dbReference type="AlphaFoldDB" id="U6KUG3"/>
<feature type="domain" description="Aminoacyl-transfer RNA synthetases class-II family profile" evidence="15">
    <location>
        <begin position="45"/>
        <end position="217"/>
    </location>
</feature>
<evidence type="ECO:0000256" key="6">
    <source>
        <dbReference type="ARBA" id="ARBA00022598"/>
    </source>
</evidence>
<dbReference type="PANTHER" id="PTHR43697:SF1">
    <property type="entry name" value="SERINE--TRNA LIGASE"/>
    <property type="match status" value="1"/>
</dbReference>
<evidence type="ECO:0000259" key="15">
    <source>
        <dbReference type="PROSITE" id="PS50862"/>
    </source>
</evidence>
<evidence type="ECO:0000256" key="4">
    <source>
        <dbReference type="ARBA" id="ARBA00012840"/>
    </source>
</evidence>
<evidence type="ECO:0000256" key="9">
    <source>
        <dbReference type="ARBA" id="ARBA00022917"/>
    </source>
</evidence>
<dbReference type="Gene3D" id="3.30.930.10">
    <property type="entry name" value="Bira Bifunctional Protein, Domain 2"/>
    <property type="match status" value="1"/>
</dbReference>
<dbReference type="RefSeq" id="XP_013229900.1">
    <property type="nucleotide sequence ID" value="XM_013374446.1"/>
</dbReference>
<dbReference type="InterPro" id="IPR002314">
    <property type="entry name" value="aa-tRNA-synt_IIb"/>
</dbReference>
<dbReference type="OMA" id="KSWEILE"/>
<sequence length="229" mass="25693">RSALESTGQLPRLEGDTFRLDRRHLAAGEEMYMSPTSEVSLLGLYSNEDGNYGSEHRGLYRQRTFYKTEVAAVCTPEQSEQLQQQLLQHAEQLLQALQLPYRVVQLCAGETAFAAAVCFDLEVWMPGLQRFLEVSSVSNCRDYQVPGVFAAGAVQNKQQQQRQQQQQQQGRKRPQYCHTLNGTALAVGRVLAALVENHHCTTDEGEPAVKLPPPLRPFFNGKTYLTRGP</sequence>
<dbReference type="InterPro" id="IPR006195">
    <property type="entry name" value="aa-tRNA-synth_II"/>
</dbReference>
<dbReference type="PROSITE" id="PS50862">
    <property type="entry name" value="AA_TRNA_LIGASE_II"/>
    <property type="match status" value="1"/>
</dbReference>
<evidence type="ECO:0000256" key="5">
    <source>
        <dbReference type="ARBA" id="ARBA00022490"/>
    </source>
</evidence>
<reference evidence="16" key="2">
    <citation type="submission" date="2013-10" db="EMBL/GenBank/DDBJ databases">
        <authorList>
            <person name="Aslett M."/>
        </authorList>
    </citation>
    <scope>NUCLEOTIDE SEQUENCE [LARGE SCALE GENOMIC DNA]</scope>
    <source>
        <strain evidence="16">Houghton</strain>
    </source>
</reference>
<dbReference type="GO" id="GO:0006434">
    <property type="term" value="P:seryl-tRNA aminoacylation"/>
    <property type="evidence" value="ECO:0007669"/>
    <property type="project" value="InterPro"/>
</dbReference>
<evidence type="ECO:0000256" key="11">
    <source>
        <dbReference type="ARBA" id="ARBA00031113"/>
    </source>
</evidence>
<evidence type="ECO:0000256" key="10">
    <source>
        <dbReference type="ARBA" id="ARBA00023146"/>
    </source>
</evidence>
<keyword evidence="7" id="KW-0547">Nucleotide-binding</keyword>